<organism evidence="2 3">
    <name type="scientific">Candidatus Woesebacteria bacterium RIFCSPHIGHO2_01_FULL_39_28</name>
    <dbReference type="NCBI Taxonomy" id="1802496"/>
    <lineage>
        <taxon>Bacteria</taxon>
        <taxon>Candidatus Woeseibacteriota</taxon>
    </lineage>
</organism>
<dbReference type="Pfam" id="PF18901">
    <property type="entry name" value="DUF5657"/>
    <property type="match status" value="1"/>
</dbReference>
<keyword evidence="1" id="KW-0812">Transmembrane</keyword>
<protein>
    <submittedName>
        <fullName evidence="2">Uncharacterized protein</fullName>
    </submittedName>
</protein>
<feature type="transmembrane region" description="Helical" evidence="1">
    <location>
        <begin position="54"/>
        <end position="73"/>
    </location>
</feature>
<evidence type="ECO:0000313" key="3">
    <source>
        <dbReference type="Proteomes" id="UP000178851"/>
    </source>
</evidence>
<reference evidence="2 3" key="1">
    <citation type="journal article" date="2016" name="Nat. Commun.">
        <title>Thousands of microbial genomes shed light on interconnected biogeochemical processes in an aquifer system.</title>
        <authorList>
            <person name="Anantharaman K."/>
            <person name="Brown C.T."/>
            <person name="Hug L.A."/>
            <person name="Sharon I."/>
            <person name="Castelle C.J."/>
            <person name="Probst A.J."/>
            <person name="Thomas B.C."/>
            <person name="Singh A."/>
            <person name="Wilkins M.J."/>
            <person name="Karaoz U."/>
            <person name="Brodie E.L."/>
            <person name="Williams K.H."/>
            <person name="Hubbard S.S."/>
            <person name="Banfield J.F."/>
        </authorList>
    </citation>
    <scope>NUCLEOTIDE SEQUENCE [LARGE SCALE GENOMIC DNA]</scope>
</reference>
<keyword evidence="1" id="KW-0472">Membrane</keyword>
<name>A0A1F7YHY9_9BACT</name>
<keyword evidence="1" id="KW-1133">Transmembrane helix</keyword>
<comment type="caution">
    <text evidence="2">The sequence shown here is derived from an EMBL/GenBank/DDBJ whole genome shotgun (WGS) entry which is preliminary data.</text>
</comment>
<gene>
    <name evidence="2" type="ORF">A2627_05755</name>
</gene>
<dbReference type="InterPro" id="IPR043716">
    <property type="entry name" value="DUF5657"/>
</dbReference>
<accession>A0A1F7YHY9</accession>
<proteinExistence type="predicted"/>
<feature type="transmembrane region" description="Helical" evidence="1">
    <location>
        <begin position="6"/>
        <end position="34"/>
    </location>
</feature>
<dbReference type="AlphaFoldDB" id="A0A1F7YHY9"/>
<sequence>MDVIPFLGISVWLVVKIAVLILLLLYIVFAFVIVKQVGLMIDTLSVGFEKPVRAISLFHLLFAISTFILAIIIL</sequence>
<evidence type="ECO:0000256" key="1">
    <source>
        <dbReference type="SAM" id="Phobius"/>
    </source>
</evidence>
<evidence type="ECO:0000313" key="2">
    <source>
        <dbReference type="EMBL" id="OGM26882.1"/>
    </source>
</evidence>
<dbReference type="Proteomes" id="UP000178851">
    <property type="component" value="Unassembled WGS sequence"/>
</dbReference>
<dbReference type="EMBL" id="MGGI01000010">
    <property type="protein sequence ID" value="OGM26882.1"/>
    <property type="molecule type" value="Genomic_DNA"/>
</dbReference>